<feature type="signal peptide" evidence="2">
    <location>
        <begin position="1"/>
        <end position="16"/>
    </location>
</feature>
<evidence type="ECO:0000313" key="3">
    <source>
        <dbReference type="EMBL" id="CAE4585406.1"/>
    </source>
</evidence>
<reference evidence="3" key="1">
    <citation type="submission" date="2021-01" db="EMBL/GenBank/DDBJ databases">
        <authorList>
            <person name="Corre E."/>
            <person name="Pelletier E."/>
            <person name="Niang G."/>
            <person name="Scheremetjew M."/>
            <person name="Finn R."/>
            <person name="Kale V."/>
            <person name="Holt S."/>
            <person name="Cochrane G."/>
            <person name="Meng A."/>
            <person name="Brown T."/>
            <person name="Cohen L."/>
        </authorList>
    </citation>
    <scope>NUCLEOTIDE SEQUENCE</scope>
    <source>
        <strain evidence="3">GSO104</strain>
    </source>
</reference>
<feature type="compositionally biased region" description="Basic residues" evidence="1">
    <location>
        <begin position="179"/>
        <end position="189"/>
    </location>
</feature>
<protein>
    <submittedName>
        <fullName evidence="3">Uncharacterized protein</fullName>
    </submittedName>
</protein>
<feature type="region of interest" description="Disordered" evidence="1">
    <location>
        <begin position="173"/>
        <end position="203"/>
    </location>
</feature>
<accession>A0A6V2BBQ0</accession>
<evidence type="ECO:0000256" key="1">
    <source>
        <dbReference type="SAM" id="MobiDB-lite"/>
    </source>
</evidence>
<feature type="chain" id="PRO_5036192551" evidence="2">
    <location>
        <begin position="17"/>
        <end position="203"/>
    </location>
</feature>
<dbReference type="EMBL" id="HBNS01004542">
    <property type="protein sequence ID" value="CAE4585406.1"/>
    <property type="molecule type" value="Transcribed_RNA"/>
</dbReference>
<gene>
    <name evidence="3" type="ORF">DBRI00130_LOCUS3680</name>
    <name evidence="4" type="ORF">DBRI00130_LOCUS3681</name>
</gene>
<dbReference type="EMBL" id="HBNS01004543">
    <property type="protein sequence ID" value="CAE4585408.1"/>
    <property type="molecule type" value="Transcribed_RNA"/>
</dbReference>
<name>A0A6V2BBQ0_9STRA</name>
<evidence type="ECO:0000256" key="2">
    <source>
        <dbReference type="SAM" id="SignalP"/>
    </source>
</evidence>
<keyword evidence="2" id="KW-0732">Signal</keyword>
<evidence type="ECO:0000313" key="4">
    <source>
        <dbReference type="EMBL" id="CAE4585408.1"/>
    </source>
</evidence>
<proteinExistence type="predicted"/>
<sequence length="203" mass="22487">MKCFMLFLCFFESTHITLENSLTHILLPLKNCHLRAIHTHIFSKTHVLKVHELRIVGRHIENLLHAKNENEQYSIIQARFEIPKSRAAKPAWITCIKKCFHKDDRCKEVVDDDDAIWSLIDGSIPIIKEEGNNSGGIVSSSVSSSPVKQSAKEEVKVEVVSSGSSAAGSLAVKPVIPKLPKRNKKRGGGQRRAPTSGPTFSLG</sequence>
<organism evidence="3">
    <name type="scientific">Ditylum brightwellii</name>
    <dbReference type="NCBI Taxonomy" id="49249"/>
    <lineage>
        <taxon>Eukaryota</taxon>
        <taxon>Sar</taxon>
        <taxon>Stramenopiles</taxon>
        <taxon>Ochrophyta</taxon>
        <taxon>Bacillariophyta</taxon>
        <taxon>Mediophyceae</taxon>
        <taxon>Lithodesmiophycidae</taxon>
        <taxon>Lithodesmiales</taxon>
        <taxon>Lithodesmiaceae</taxon>
        <taxon>Ditylum</taxon>
    </lineage>
</organism>
<dbReference type="AlphaFoldDB" id="A0A6V2BBQ0"/>